<evidence type="ECO:0000256" key="2">
    <source>
        <dbReference type="ARBA" id="ARBA00022448"/>
    </source>
</evidence>
<dbReference type="EMBL" id="JAGQLK010000138">
    <property type="protein sequence ID" value="MCA9383794.1"/>
    <property type="molecule type" value="Genomic_DNA"/>
</dbReference>
<name>A0A955L690_9BACT</name>
<evidence type="ECO:0000313" key="9">
    <source>
        <dbReference type="EMBL" id="MCA9383794.1"/>
    </source>
</evidence>
<comment type="caution">
    <text evidence="9">The sequence shown here is derived from an EMBL/GenBank/DDBJ whole genome shotgun (WGS) entry which is preliminary data.</text>
</comment>
<feature type="transmembrane region" description="Helical" evidence="8">
    <location>
        <begin position="36"/>
        <end position="54"/>
    </location>
</feature>
<keyword evidence="4" id="KW-0653">Protein transport</keyword>
<dbReference type="InterPro" id="IPR001901">
    <property type="entry name" value="Translocase_SecE/Sec61-g"/>
</dbReference>
<keyword evidence="7 8" id="KW-0472">Membrane</keyword>
<sequence length="57" mass="6452">MKTLISLPKSMLNFIQSVVKEIKLVEFPTRQETIKMTGTVLMVTVVFLIVLIILDTS</sequence>
<keyword evidence="2" id="KW-0813">Transport</keyword>
<keyword evidence="3 8" id="KW-0812">Transmembrane</keyword>
<evidence type="ECO:0000256" key="3">
    <source>
        <dbReference type="ARBA" id="ARBA00022692"/>
    </source>
</evidence>
<dbReference type="Gene3D" id="1.20.5.1030">
    <property type="entry name" value="Preprotein translocase secy subunit"/>
    <property type="match status" value="1"/>
</dbReference>
<evidence type="ECO:0000256" key="6">
    <source>
        <dbReference type="ARBA" id="ARBA00023010"/>
    </source>
</evidence>
<evidence type="ECO:0000256" key="4">
    <source>
        <dbReference type="ARBA" id="ARBA00022927"/>
    </source>
</evidence>
<evidence type="ECO:0000256" key="5">
    <source>
        <dbReference type="ARBA" id="ARBA00022989"/>
    </source>
</evidence>
<dbReference type="GO" id="GO:0016020">
    <property type="term" value="C:membrane"/>
    <property type="evidence" value="ECO:0007669"/>
    <property type="project" value="UniProtKB-SubCell"/>
</dbReference>
<organism evidence="9 10">
    <name type="scientific">Candidatus Dojkabacteria bacterium</name>
    <dbReference type="NCBI Taxonomy" id="2099670"/>
    <lineage>
        <taxon>Bacteria</taxon>
        <taxon>Candidatus Dojkabacteria</taxon>
    </lineage>
</organism>
<proteinExistence type="predicted"/>
<dbReference type="GO" id="GO:0008320">
    <property type="term" value="F:protein transmembrane transporter activity"/>
    <property type="evidence" value="ECO:0007669"/>
    <property type="project" value="InterPro"/>
</dbReference>
<evidence type="ECO:0000256" key="1">
    <source>
        <dbReference type="ARBA" id="ARBA00004370"/>
    </source>
</evidence>
<comment type="subcellular location">
    <subcellularLocation>
        <location evidence="1">Membrane</location>
    </subcellularLocation>
</comment>
<protein>
    <submittedName>
        <fullName evidence="9">Preprotein translocase subunit SecE</fullName>
    </submittedName>
</protein>
<reference evidence="9" key="1">
    <citation type="submission" date="2020-04" db="EMBL/GenBank/DDBJ databases">
        <authorList>
            <person name="Zhang T."/>
        </authorList>
    </citation>
    <scope>NUCLEOTIDE SEQUENCE</scope>
    <source>
        <strain evidence="9">HKST-UBA14</strain>
    </source>
</reference>
<evidence type="ECO:0000313" key="10">
    <source>
        <dbReference type="Proteomes" id="UP000783287"/>
    </source>
</evidence>
<dbReference type="InterPro" id="IPR038379">
    <property type="entry name" value="SecE_sf"/>
</dbReference>
<dbReference type="GO" id="GO:0009306">
    <property type="term" value="P:protein secretion"/>
    <property type="evidence" value="ECO:0007669"/>
    <property type="project" value="InterPro"/>
</dbReference>
<dbReference type="GO" id="GO:0006605">
    <property type="term" value="P:protein targeting"/>
    <property type="evidence" value="ECO:0007669"/>
    <property type="project" value="InterPro"/>
</dbReference>
<gene>
    <name evidence="9" type="primary">secE</name>
    <name evidence="9" type="ORF">KC909_05495</name>
</gene>
<dbReference type="Proteomes" id="UP000783287">
    <property type="component" value="Unassembled WGS sequence"/>
</dbReference>
<keyword evidence="5 8" id="KW-1133">Transmembrane helix</keyword>
<keyword evidence="6" id="KW-0811">Translocation</keyword>
<dbReference type="InterPro" id="IPR005807">
    <property type="entry name" value="SecE_bac"/>
</dbReference>
<feature type="non-terminal residue" evidence="9">
    <location>
        <position position="57"/>
    </location>
</feature>
<evidence type="ECO:0000256" key="8">
    <source>
        <dbReference type="SAM" id="Phobius"/>
    </source>
</evidence>
<dbReference type="AlphaFoldDB" id="A0A955L690"/>
<dbReference type="NCBIfam" id="TIGR00964">
    <property type="entry name" value="secE_bact"/>
    <property type="match status" value="1"/>
</dbReference>
<reference evidence="9" key="2">
    <citation type="journal article" date="2021" name="Microbiome">
        <title>Successional dynamics and alternative stable states in a saline activated sludge microbial community over 9 years.</title>
        <authorList>
            <person name="Wang Y."/>
            <person name="Ye J."/>
            <person name="Ju F."/>
            <person name="Liu L."/>
            <person name="Boyd J.A."/>
            <person name="Deng Y."/>
            <person name="Parks D.H."/>
            <person name="Jiang X."/>
            <person name="Yin X."/>
            <person name="Woodcroft B.J."/>
            <person name="Tyson G.W."/>
            <person name="Hugenholtz P."/>
            <person name="Polz M.F."/>
            <person name="Zhang T."/>
        </authorList>
    </citation>
    <scope>NUCLEOTIDE SEQUENCE</scope>
    <source>
        <strain evidence="9">HKST-UBA14</strain>
    </source>
</reference>
<dbReference type="Pfam" id="PF00584">
    <property type="entry name" value="SecE"/>
    <property type="match status" value="1"/>
</dbReference>
<accession>A0A955L690</accession>
<evidence type="ECO:0000256" key="7">
    <source>
        <dbReference type="ARBA" id="ARBA00023136"/>
    </source>
</evidence>
<dbReference type="GO" id="GO:0006886">
    <property type="term" value="P:intracellular protein transport"/>
    <property type="evidence" value="ECO:0007669"/>
    <property type="project" value="InterPro"/>
</dbReference>